<dbReference type="EMBL" id="AONH01000016">
    <property type="protein sequence ID" value="KGM86715.1"/>
    <property type="molecule type" value="Genomic_DNA"/>
</dbReference>
<evidence type="ECO:0000313" key="2">
    <source>
        <dbReference type="Proteomes" id="UP000030021"/>
    </source>
</evidence>
<dbReference type="HOGENOM" id="CLU_160017_0_0_5"/>
<gene>
    <name evidence="1" type="ORF">rosmuc_03008</name>
</gene>
<reference evidence="1 2" key="1">
    <citation type="submission" date="2013-01" db="EMBL/GenBank/DDBJ databases">
        <authorList>
            <person name="Fiebig A."/>
            <person name="Goeker M."/>
            <person name="Klenk H.-P.P."/>
        </authorList>
    </citation>
    <scope>NUCLEOTIDE SEQUENCE [LARGE SCALE GENOMIC DNA]</scope>
    <source>
        <strain evidence="1 2">DSM 17069</strain>
    </source>
</reference>
<comment type="caution">
    <text evidence="1">The sequence shown here is derived from an EMBL/GenBank/DDBJ whole genome shotgun (WGS) entry which is preliminary data.</text>
</comment>
<organism evidence="1 2">
    <name type="scientific">Roseovarius mucosus DSM 17069</name>
    <dbReference type="NCBI Taxonomy" id="1288298"/>
    <lineage>
        <taxon>Bacteria</taxon>
        <taxon>Pseudomonadati</taxon>
        <taxon>Pseudomonadota</taxon>
        <taxon>Alphaproteobacteria</taxon>
        <taxon>Rhodobacterales</taxon>
        <taxon>Roseobacteraceae</taxon>
        <taxon>Roseovarius</taxon>
    </lineage>
</organism>
<evidence type="ECO:0000313" key="1">
    <source>
        <dbReference type="EMBL" id="KGM86715.1"/>
    </source>
</evidence>
<protein>
    <recommendedName>
        <fullName evidence="3">DUF2946 domain-containing protein</fullName>
    </recommendedName>
</protein>
<sequence length="129" mass="13509">MRVSVSHFSKLIVVLALSLALAAIGFGHRDLNARAFDPTYLAFVAAGGTAQDLCEDHAAHDAAPGPSDHQGNGSCEACRLVDTLVVLAMPETAQPWQAPRIAPLAPGAPETRTQTVAHRLAQVRAPPQA</sequence>
<name>A0A0A0HHU2_9RHOB</name>
<evidence type="ECO:0008006" key="3">
    <source>
        <dbReference type="Google" id="ProtNLM"/>
    </source>
</evidence>
<dbReference type="Proteomes" id="UP000030021">
    <property type="component" value="Unassembled WGS sequence"/>
</dbReference>
<dbReference type="PATRIC" id="fig|1288298.3.peg.3022"/>
<accession>A0A0A0HHU2</accession>
<dbReference type="AlphaFoldDB" id="A0A0A0HHU2"/>
<dbReference type="OrthoDB" id="7744280at2"/>
<proteinExistence type="predicted"/>
<dbReference type="eggNOG" id="ENOG5033JJ8">
    <property type="taxonomic scope" value="Bacteria"/>
</dbReference>